<dbReference type="PROSITE" id="PS00467">
    <property type="entry name" value="RIBOSOMAL_L2"/>
    <property type="match status" value="1"/>
</dbReference>
<name>A0A0H4T8B7_9BACT</name>
<dbReference type="SUPFAM" id="SSF50104">
    <property type="entry name" value="Translation proteins SH3-like domain"/>
    <property type="match status" value="1"/>
</dbReference>
<dbReference type="FunFam" id="2.40.50.140:FF:000003">
    <property type="entry name" value="50S ribosomal protein L2"/>
    <property type="match status" value="1"/>
</dbReference>
<evidence type="ECO:0000259" key="7">
    <source>
        <dbReference type="SMART" id="SM01382"/>
    </source>
</evidence>
<dbReference type="InterPro" id="IPR012340">
    <property type="entry name" value="NA-bd_OB-fold"/>
</dbReference>
<dbReference type="PANTHER" id="PTHR13691:SF5">
    <property type="entry name" value="LARGE RIBOSOMAL SUBUNIT PROTEIN UL2M"/>
    <property type="match status" value="1"/>
</dbReference>
<keyword evidence="3 5" id="KW-0687">Ribonucleoprotein</keyword>
<evidence type="ECO:0000259" key="8">
    <source>
        <dbReference type="SMART" id="SM01383"/>
    </source>
</evidence>
<evidence type="ECO:0000256" key="5">
    <source>
        <dbReference type="HAMAP-Rule" id="MF_01320"/>
    </source>
</evidence>
<keyword evidence="2 5" id="KW-0689">Ribosomal protein</keyword>
<dbReference type="SUPFAM" id="SSF50249">
    <property type="entry name" value="Nucleic acid-binding proteins"/>
    <property type="match status" value="1"/>
</dbReference>
<evidence type="ECO:0000256" key="3">
    <source>
        <dbReference type="ARBA" id="ARBA00023274"/>
    </source>
</evidence>
<dbReference type="InterPro" id="IPR014726">
    <property type="entry name" value="Ribosomal_uL2_dom3"/>
</dbReference>
<keyword evidence="5" id="KW-0694">RNA-binding</keyword>
<dbReference type="Gene3D" id="4.10.950.10">
    <property type="entry name" value="Ribosomal protein L2, domain 3"/>
    <property type="match status" value="1"/>
</dbReference>
<organism evidence="9">
    <name type="scientific">uncultured bacterium Rifle_16ft_4_minimus_4190</name>
    <dbReference type="NCBI Taxonomy" id="1665159"/>
    <lineage>
        <taxon>Bacteria</taxon>
        <taxon>environmental samples</taxon>
    </lineage>
</organism>
<feature type="domain" description="Large ribosomal subunit protein uL2 C-terminal" evidence="7">
    <location>
        <begin position="124"/>
        <end position="252"/>
    </location>
</feature>
<comment type="similarity">
    <text evidence="1 5">Belongs to the universal ribosomal protein uL2 family.</text>
</comment>
<keyword evidence="5" id="KW-0699">rRNA-binding</keyword>
<dbReference type="AlphaFoldDB" id="A0A0H4T8B7"/>
<feature type="domain" description="Large ribosomal subunit protein uL2 RNA-binding" evidence="8">
    <location>
        <begin position="42"/>
        <end position="118"/>
    </location>
</feature>
<dbReference type="GO" id="GO:0015934">
    <property type="term" value="C:large ribosomal subunit"/>
    <property type="evidence" value="ECO:0007669"/>
    <property type="project" value="InterPro"/>
</dbReference>
<dbReference type="NCBIfam" id="TIGR01171">
    <property type="entry name" value="rplB_bact"/>
    <property type="match status" value="1"/>
</dbReference>
<dbReference type="InterPro" id="IPR005880">
    <property type="entry name" value="Ribosomal_uL2_bac/org-type"/>
</dbReference>
<dbReference type="GO" id="GO:0019843">
    <property type="term" value="F:rRNA binding"/>
    <property type="evidence" value="ECO:0007669"/>
    <property type="project" value="UniProtKB-UniRule"/>
</dbReference>
<dbReference type="GO" id="GO:0002181">
    <property type="term" value="P:cytoplasmic translation"/>
    <property type="evidence" value="ECO:0007669"/>
    <property type="project" value="TreeGrafter"/>
</dbReference>
<evidence type="ECO:0000313" key="9">
    <source>
        <dbReference type="EMBL" id="AKQ04128.1"/>
    </source>
</evidence>
<evidence type="ECO:0000256" key="1">
    <source>
        <dbReference type="ARBA" id="ARBA00005636"/>
    </source>
</evidence>
<evidence type="ECO:0000256" key="4">
    <source>
        <dbReference type="ARBA" id="ARBA00035242"/>
    </source>
</evidence>
<gene>
    <name evidence="5 9" type="primary">rplB</name>
</gene>
<dbReference type="Gene3D" id="2.40.50.140">
    <property type="entry name" value="Nucleic acid-binding proteins"/>
    <property type="match status" value="1"/>
</dbReference>
<proteinExistence type="inferred from homology"/>
<feature type="region of interest" description="Disordered" evidence="6">
    <location>
        <begin position="224"/>
        <end position="274"/>
    </location>
</feature>
<comment type="subunit">
    <text evidence="5">Part of the 50S ribosomal subunit. Forms a bridge to the 30S subunit in the 70S ribosome.</text>
</comment>
<dbReference type="Pfam" id="PF03947">
    <property type="entry name" value="Ribosomal_L2_C"/>
    <property type="match status" value="1"/>
</dbReference>
<protein>
    <recommendedName>
        <fullName evidence="4 5">Large ribosomal subunit protein uL2</fullName>
    </recommendedName>
</protein>
<dbReference type="SMART" id="SM01382">
    <property type="entry name" value="Ribosomal_L2_C"/>
    <property type="match status" value="1"/>
</dbReference>
<dbReference type="HAMAP" id="MF_01320_B">
    <property type="entry name" value="Ribosomal_uL2_B"/>
    <property type="match status" value="1"/>
</dbReference>
<dbReference type="InterPro" id="IPR022671">
    <property type="entry name" value="Ribosomal_uL2_CS"/>
</dbReference>
<dbReference type="InterPro" id="IPR022669">
    <property type="entry name" value="Ribosomal_uL2_C"/>
</dbReference>
<feature type="compositionally biased region" description="Basic residues" evidence="6">
    <location>
        <begin position="256"/>
        <end position="274"/>
    </location>
</feature>
<dbReference type="SMART" id="SM01383">
    <property type="entry name" value="Ribosomal_L2"/>
    <property type="match status" value="1"/>
</dbReference>
<dbReference type="InterPro" id="IPR022666">
    <property type="entry name" value="Ribosomal_uL2_RNA-bd_dom"/>
</dbReference>
<dbReference type="PIRSF" id="PIRSF002158">
    <property type="entry name" value="Ribosomal_L2"/>
    <property type="match status" value="1"/>
</dbReference>
<dbReference type="InterPro" id="IPR014722">
    <property type="entry name" value="Rib_uL2_dom2"/>
</dbReference>
<comment type="function">
    <text evidence="5">One of the primary rRNA binding proteins. Required for association of the 30S and 50S subunits to form the 70S ribosome, for tRNA binding and peptide bond formation. It has been suggested to have peptidyltransferase activity; this is somewhat controversial. Makes several contacts with the 16S rRNA in the 70S ribosome.</text>
</comment>
<dbReference type="GO" id="GO:0003735">
    <property type="term" value="F:structural constituent of ribosome"/>
    <property type="evidence" value="ECO:0007669"/>
    <property type="project" value="InterPro"/>
</dbReference>
<dbReference type="EMBL" id="KT007029">
    <property type="protein sequence ID" value="AKQ04128.1"/>
    <property type="molecule type" value="Genomic_DNA"/>
</dbReference>
<dbReference type="InterPro" id="IPR008991">
    <property type="entry name" value="Translation_prot_SH3-like_sf"/>
</dbReference>
<reference evidence="9" key="1">
    <citation type="journal article" date="2015" name="ISME J.">
        <title>Aquifer environment selects for microbial species cohorts in sediment and groundwater.</title>
        <authorList>
            <person name="Hug L.A."/>
            <person name="Thomas B.C."/>
            <person name="Brown C.T."/>
            <person name="Frischkorn K.R."/>
            <person name="Williams K.H."/>
            <person name="Tringe S.G."/>
            <person name="Banfield J.F."/>
        </authorList>
    </citation>
    <scope>NUCLEOTIDE SEQUENCE</scope>
</reference>
<evidence type="ECO:0000256" key="2">
    <source>
        <dbReference type="ARBA" id="ARBA00022980"/>
    </source>
</evidence>
<dbReference type="GO" id="GO:0016740">
    <property type="term" value="F:transferase activity"/>
    <property type="evidence" value="ECO:0007669"/>
    <property type="project" value="InterPro"/>
</dbReference>
<dbReference type="FunFam" id="2.30.30.30:FF:000001">
    <property type="entry name" value="50S ribosomal protein L2"/>
    <property type="match status" value="1"/>
</dbReference>
<dbReference type="FunFam" id="4.10.950.10:FF:000001">
    <property type="entry name" value="50S ribosomal protein L2"/>
    <property type="match status" value="1"/>
</dbReference>
<evidence type="ECO:0000256" key="6">
    <source>
        <dbReference type="SAM" id="MobiDB-lite"/>
    </source>
</evidence>
<dbReference type="InterPro" id="IPR002171">
    <property type="entry name" value="Ribosomal_uL2"/>
</dbReference>
<dbReference type="Gene3D" id="2.30.30.30">
    <property type="match status" value="1"/>
</dbReference>
<accession>A0A0H4T8B7</accession>
<dbReference type="PANTHER" id="PTHR13691">
    <property type="entry name" value="RIBOSOMAL PROTEIN L2"/>
    <property type="match status" value="1"/>
</dbReference>
<sequence length="274" mass="29913">MGIKTFKPTSPAVRAKTSLTFDEITTDRPEKSLIVSKGRTGGRNNNGRMTCRHMGGGHRRSYRLIDFKRDKDDVPARVVSVEYDPYRSCRIALLNYRDGEKRYIIAPIDLKVGDNVMSGVSAEIRSANAIPLKNIPVGTMIHNIELRKGKGGQMVRSAGLAAQLLAKEGEMAHVKLPSGEVRLVSVECKATIGQVGNPEHESITIGKAGRSRWLGIKPTVRGVAMNPVDHPMGGGEGKSKGGNVPRSPTGVPSKGYKTRGKRKLSSKYIMKRRK</sequence>
<dbReference type="Pfam" id="PF00181">
    <property type="entry name" value="Ribosomal_L2_N"/>
    <property type="match status" value="1"/>
</dbReference>